<evidence type="ECO:0000256" key="1">
    <source>
        <dbReference type="SAM" id="MobiDB-lite"/>
    </source>
</evidence>
<protein>
    <submittedName>
        <fullName evidence="2">Uncharacterized protein</fullName>
    </submittedName>
</protein>
<keyword evidence="3" id="KW-1185">Reference proteome</keyword>
<accession>A0AAP0RMI5</accession>
<evidence type="ECO:0000313" key="3">
    <source>
        <dbReference type="Proteomes" id="UP001415857"/>
    </source>
</evidence>
<feature type="compositionally biased region" description="Basic and acidic residues" evidence="1">
    <location>
        <begin position="32"/>
        <end position="42"/>
    </location>
</feature>
<feature type="region of interest" description="Disordered" evidence="1">
    <location>
        <begin position="16"/>
        <end position="42"/>
    </location>
</feature>
<gene>
    <name evidence="2" type="ORF">L1049_028445</name>
</gene>
<dbReference type="Proteomes" id="UP001415857">
    <property type="component" value="Unassembled WGS sequence"/>
</dbReference>
<proteinExistence type="predicted"/>
<evidence type="ECO:0000313" key="2">
    <source>
        <dbReference type="EMBL" id="KAK9278866.1"/>
    </source>
</evidence>
<organism evidence="2 3">
    <name type="scientific">Liquidambar formosana</name>
    <name type="common">Formosan gum</name>
    <dbReference type="NCBI Taxonomy" id="63359"/>
    <lineage>
        <taxon>Eukaryota</taxon>
        <taxon>Viridiplantae</taxon>
        <taxon>Streptophyta</taxon>
        <taxon>Embryophyta</taxon>
        <taxon>Tracheophyta</taxon>
        <taxon>Spermatophyta</taxon>
        <taxon>Magnoliopsida</taxon>
        <taxon>eudicotyledons</taxon>
        <taxon>Gunneridae</taxon>
        <taxon>Pentapetalae</taxon>
        <taxon>Saxifragales</taxon>
        <taxon>Altingiaceae</taxon>
        <taxon>Liquidambar</taxon>
    </lineage>
</organism>
<reference evidence="2 3" key="1">
    <citation type="journal article" date="2024" name="Plant J.">
        <title>Genome sequences and population genomics reveal climatic adaptation and genomic divergence between two closely related sweetgum species.</title>
        <authorList>
            <person name="Xu W.Q."/>
            <person name="Ren C.Q."/>
            <person name="Zhang X.Y."/>
            <person name="Comes H.P."/>
            <person name="Liu X.H."/>
            <person name="Li Y.G."/>
            <person name="Kettle C.J."/>
            <person name="Jalonen R."/>
            <person name="Gaisberger H."/>
            <person name="Ma Y.Z."/>
            <person name="Qiu Y.X."/>
        </authorList>
    </citation>
    <scope>NUCLEOTIDE SEQUENCE [LARGE SCALE GENOMIC DNA]</scope>
    <source>
        <strain evidence="2">Hangzhou</strain>
    </source>
</reference>
<dbReference type="AlphaFoldDB" id="A0AAP0RMI5"/>
<sequence length="76" mass="8383">MASLKDLQVIFNKARDEKKTSGTAAGSVVSPDRNDDVYKKNENNQYPSKVRLIVNVETLYPVASDLSVGHLSFLSL</sequence>
<name>A0AAP0RMI5_LIQFO</name>
<comment type="caution">
    <text evidence="2">The sequence shown here is derived from an EMBL/GenBank/DDBJ whole genome shotgun (WGS) entry which is preliminary data.</text>
</comment>
<dbReference type="EMBL" id="JBBPBK010000009">
    <property type="protein sequence ID" value="KAK9278866.1"/>
    <property type="molecule type" value="Genomic_DNA"/>
</dbReference>